<evidence type="ECO:0000256" key="4">
    <source>
        <dbReference type="ARBA" id="ARBA00022692"/>
    </source>
</evidence>
<dbReference type="PANTHER" id="PTHR30589">
    <property type="entry name" value="PROLIPOPROTEIN DIACYLGLYCERYL TRANSFERASE"/>
    <property type="match status" value="1"/>
</dbReference>
<name>A0AA36Y587_9FIRM</name>
<gene>
    <name evidence="7" type="primary">lgt</name>
    <name evidence="8" type="ORF">HMPREF9623_00672</name>
</gene>
<accession>A0AA36Y587</accession>
<sequence>MGYDLRFVHLGITIEYLQNHITIFGFSIAFYGIIIGIGMLLGITLAARDAERRGIGEDTIYDFSLLGIVFGVIGARLYYVFFQWDNYRGNLLEILNLRAGGLAIYGGVIGGILSLMFYCKRKKQNFLNLADSLILGVLVGQILGRWGNFFNAEAFGRYTDSLFAMQLRRDIVNPIMIDSALLQHLVRVNGVDYIQVHPTFLYESVWNLCLLLFLLWYRPKKRFTGEIFFLYLGGYGLGRVWIEGLRTDSLLVPGTGIAVSQALAGICVLVALLCILAGRRLAARGRKN</sequence>
<dbReference type="Proteomes" id="UP000018466">
    <property type="component" value="Unassembled WGS sequence"/>
</dbReference>
<evidence type="ECO:0000256" key="7">
    <source>
        <dbReference type="HAMAP-Rule" id="MF_01147"/>
    </source>
</evidence>
<feature type="transmembrane region" description="Helical" evidence="7">
    <location>
        <begin position="262"/>
        <end position="282"/>
    </location>
</feature>
<evidence type="ECO:0000256" key="6">
    <source>
        <dbReference type="ARBA" id="ARBA00023136"/>
    </source>
</evidence>
<dbReference type="Pfam" id="PF01790">
    <property type="entry name" value="LGT"/>
    <property type="match status" value="1"/>
</dbReference>
<dbReference type="InterPro" id="IPR001640">
    <property type="entry name" value="Lgt"/>
</dbReference>
<dbReference type="GO" id="GO:0042158">
    <property type="term" value="P:lipoprotein biosynthetic process"/>
    <property type="evidence" value="ECO:0007669"/>
    <property type="project" value="UniProtKB-UniRule"/>
</dbReference>
<organism evidence="8 9">
    <name type="scientific">Stomatobaculum longum</name>
    <dbReference type="NCBI Taxonomy" id="796942"/>
    <lineage>
        <taxon>Bacteria</taxon>
        <taxon>Bacillati</taxon>
        <taxon>Bacillota</taxon>
        <taxon>Clostridia</taxon>
        <taxon>Lachnospirales</taxon>
        <taxon>Lachnospiraceae</taxon>
        <taxon>Stomatobaculum</taxon>
    </lineage>
</organism>
<reference evidence="8 9" key="1">
    <citation type="submission" date="2011-10" db="EMBL/GenBank/DDBJ databases">
        <title>The Genome Sequence of Lachnospiraceae bacterium ACC2.</title>
        <authorList>
            <consortium name="The Broad Institute Genome Sequencing Platform"/>
            <person name="Earl A."/>
            <person name="Ward D."/>
            <person name="Feldgarden M."/>
            <person name="Gevers D."/>
            <person name="Sizova M."/>
            <person name="Hazen A."/>
            <person name="Epstein S."/>
            <person name="Young S.K."/>
            <person name="Zeng Q."/>
            <person name="Gargeya S."/>
            <person name="Fitzgerald M."/>
            <person name="Haas B."/>
            <person name="Abouelleil A."/>
            <person name="Alvarado L."/>
            <person name="Arachchi H.M."/>
            <person name="Berlin A."/>
            <person name="Brown A."/>
            <person name="Chapman S.B."/>
            <person name="Chen Z."/>
            <person name="Dunbar C."/>
            <person name="Freedman E."/>
            <person name="Gearin G."/>
            <person name="Goldberg J."/>
            <person name="Griggs A."/>
            <person name="Gujja S."/>
            <person name="Heiman D."/>
            <person name="Howarth C."/>
            <person name="Larson L."/>
            <person name="Lui A."/>
            <person name="MacDonald P.J.P."/>
            <person name="Montmayeur A."/>
            <person name="Murphy C."/>
            <person name="Neiman D."/>
            <person name="Pearson M."/>
            <person name="Priest M."/>
            <person name="Roberts A."/>
            <person name="Saif S."/>
            <person name="Shea T."/>
            <person name="Shenoy N."/>
            <person name="Sisk P."/>
            <person name="Stolte C."/>
            <person name="Sykes S."/>
            <person name="Wortman J."/>
            <person name="Nusbaum C."/>
            <person name="Birren B."/>
        </authorList>
    </citation>
    <scope>NUCLEOTIDE SEQUENCE [LARGE SCALE GENOMIC DNA]</scope>
    <source>
        <strain evidence="8 9">ACC2</strain>
    </source>
</reference>
<feature type="transmembrane region" description="Helical" evidence="7">
    <location>
        <begin position="59"/>
        <end position="79"/>
    </location>
</feature>
<comment type="function">
    <text evidence="7">Catalyzes the transfer of the diacylglyceryl group from phosphatidylglycerol to the sulfhydryl group of the N-terminal cysteine of a prolipoprotein, the first step in the formation of mature lipoproteins.</text>
</comment>
<protein>
    <recommendedName>
        <fullName evidence="7">Phosphatidylglycerol--prolipoprotein diacylglyceryl transferase</fullName>
        <ecNumber evidence="7">2.5.1.145</ecNumber>
    </recommendedName>
</protein>
<feature type="transmembrane region" description="Helical" evidence="7">
    <location>
        <begin position="126"/>
        <end position="144"/>
    </location>
</feature>
<evidence type="ECO:0000256" key="2">
    <source>
        <dbReference type="ARBA" id="ARBA00022475"/>
    </source>
</evidence>
<feature type="binding site" evidence="7">
    <location>
        <position position="145"/>
    </location>
    <ligand>
        <name>a 1,2-diacyl-sn-glycero-3-phospho-(1'-sn-glycerol)</name>
        <dbReference type="ChEBI" id="CHEBI:64716"/>
    </ligand>
</feature>
<dbReference type="PROSITE" id="PS01311">
    <property type="entry name" value="LGT"/>
    <property type="match status" value="1"/>
</dbReference>
<comment type="caution">
    <text evidence="8">The sequence shown here is derived from an EMBL/GenBank/DDBJ whole genome shotgun (WGS) entry which is preliminary data.</text>
</comment>
<feature type="transmembrane region" description="Helical" evidence="7">
    <location>
        <begin position="199"/>
        <end position="216"/>
    </location>
</feature>
<dbReference type="EC" id="2.5.1.145" evidence="7"/>
<evidence type="ECO:0000313" key="8">
    <source>
        <dbReference type="EMBL" id="EHO17073.1"/>
    </source>
</evidence>
<feature type="transmembrane region" description="Helical" evidence="7">
    <location>
        <begin position="99"/>
        <end position="119"/>
    </location>
</feature>
<dbReference type="GO" id="GO:0005886">
    <property type="term" value="C:plasma membrane"/>
    <property type="evidence" value="ECO:0007669"/>
    <property type="project" value="UniProtKB-SubCell"/>
</dbReference>
<comment type="subcellular location">
    <subcellularLocation>
        <location evidence="7">Cell membrane</location>
        <topology evidence="7">Multi-pass membrane protein</topology>
    </subcellularLocation>
</comment>
<dbReference type="AlphaFoldDB" id="A0AA36Y587"/>
<dbReference type="RefSeq" id="WP_009532505.1">
    <property type="nucleotide sequence ID" value="NZ_CAJPPX010000013.1"/>
</dbReference>
<dbReference type="NCBIfam" id="TIGR00544">
    <property type="entry name" value="lgt"/>
    <property type="match status" value="1"/>
</dbReference>
<evidence type="ECO:0000256" key="5">
    <source>
        <dbReference type="ARBA" id="ARBA00022989"/>
    </source>
</evidence>
<keyword evidence="5 7" id="KW-1133">Transmembrane helix</keyword>
<proteinExistence type="inferred from homology"/>
<evidence type="ECO:0000313" key="9">
    <source>
        <dbReference type="Proteomes" id="UP000018466"/>
    </source>
</evidence>
<keyword evidence="3 7" id="KW-0808">Transferase</keyword>
<evidence type="ECO:0000256" key="3">
    <source>
        <dbReference type="ARBA" id="ARBA00022679"/>
    </source>
</evidence>
<comment type="pathway">
    <text evidence="7">Protein modification; lipoprotein biosynthesis (diacylglyceryl transfer).</text>
</comment>
<keyword evidence="4 7" id="KW-0812">Transmembrane</keyword>
<keyword evidence="6 7" id="KW-0472">Membrane</keyword>
<feature type="transmembrane region" description="Helical" evidence="7">
    <location>
        <begin position="223"/>
        <end position="242"/>
    </location>
</feature>
<feature type="transmembrane region" description="Helical" evidence="7">
    <location>
        <begin position="20"/>
        <end position="47"/>
    </location>
</feature>
<dbReference type="EMBL" id="AGEL01000006">
    <property type="protein sequence ID" value="EHO17073.1"/>
    <property type="molecule type" value="Genomic_DNA"/>
</dbReference>
<evidence type="ECO:0000256" key="1">
    <source>
        <dbReference type="ARBA" id="ARBA00007150"/>
    </source>
</evidence>
<keyword evidence="9" id="KW-1185">Reference proteome</keyword>
<dbReference type="PANTHER" id="PTHR30589:SF0">
    <property type="entry name" value="PHOSPHATIDYLGLYCEROL--PROLIPOPROTEIN DIACYLGLYCERYL TRANSFERASE"/>
    <property type="match status" value="1"/>
</dbReference>
<keyword evidence="2 7" id="KW-1003">Cell membrane</keyword>
<comment type="similarity">
    <text evidence="1 7">Belongs to the Lgt family.</text>
</comment>
<dbReference type="GeneID" id="86940449"/>
<dbReference type="GO" id="GO:0008961">
    <property type="term" value="F:phosphatidylglycerol-prolipoprotein diacylglyceryl transferase activity"/>
    <property type="evidence" value="ECO:0007669"/>
    <property type="project" value="UniProtKB-UniRule"/>
</dbReference>
<dbReference type="HAMAP" id="MF_01147">
    <property type="entry name" value="Lgt"/>
    <property type="match status" value="1"/>
</dbReference>
<comment type="catalytic activity">
    <reaction evidence="7">
        <text>L-cysteinyl-[prolipoprotein] + a 1,2-diacyl-sn-glycero-3-phospho-(1'-sn-glycerol) = an S-1,2-diacyl-sn-glyceryl-L-cysteinyl-[prolipoprotein] + sn-glycerol 1-phosphate + H(+)</text>
        <dbReference type="Rhea" id="RHEA:56712"/>
        <dbReference type="Rhea" id="RHEA-COMP:14679"/>
        <dbReference type="Rhea" id="RHEA-COMP:14680"/>
        <dbReference type="ChEBI" id="CHEBI:15378"/>
        <dbReference type="ChEBI" id="CHEBI:29950"/>
        <dbReference type="ChEBI" id="CHEBI:57685"/>
        <dbReference type="ChEBI" id="CHEBI:64716"/>
        <dbReference type="ChEBI" id="CHEBI:140658"/>
        <dbReference type="EC" id="2.5.1.145"/>
    </reaction>
</comment>